<dbReference type="AlphaFoldDB" id="A0AAN7YGA8"/>
<evidence type="ECO:0000313" key="3">
    <source>
        <dbReference type="Proteomes" id="UP001310890"/>
    </source>
</evidence>
<protein>
    <submittedName>
        <fullName evidence="2">Uncharacterized protein</fullName>
    </submittedName>
</protein>
<dbReference type="EMBL" id="JAVRRL010000031">
    <property type="protein sequence ID" value="KAK5112347.1"/>
    <property type="molecule type" value="Genomic_DNA"/>
</dbReference>
<accession>A0AAN7YGA8</accession>
<dbReference type="Proteomes" id="UP001310890">
    <property type="component" value="Unassembled WGS sequence"/>
</dbReference>
<comment type="caution">
    <text evidence="2">The sequence shown here is derived from an EMBL/GenBank/DDBJ whole genome shotgun (WGS) entry which is preliminary data.</text>
</comment>
<proteinExistence type="predicted"/>
<feature type="region of interest" description="Disordered" evidence="1">
    <location>
        <begin position="1"/>
        <end position="99"/>
    </location>
</feature>
<gene>
    <name evidence="2" type="ORF">LTR62_004310</name>
</gene>
<feature type="compositionally biased region" description="Basic and acidic residues" evidence="1">
    <location>
        <begin position="68"/>
        <end position="77"/>
    </location>
</feature>
<name>A0AAN7YGA8_9PEZI</name>
<feature type="compositionally biased region" description="Polar residues" evidence="1">
    <location>
        <begin position="1"/>
        <end position="11"/>
    </location>
</feature>
<feature type="compositionally biased region" description="Polar residues" evidence="1">
    <location>
        <begin position="81"/>
        <end position="99"/>
    </location>
</feature>
<sequence>MSDQPYDQSAAQDAGYAAGEVQQGEQDLGNDARRDAQSVENMPEDVGRDIMDAPSEMANKIGNVFGGGERDADRAEGDVQNFGNQEDSSFNQGEQQGRQ</sequence>
<reference evidence="2" key="1">
    <citation type="submission" date="2023-08" db="EMBL/GenBank/DDBJ databases">
        <title>Black Yeasts Isolated from many extreme environments.</title>
        <authorList>
            <person name="Coleine C."/>
            <person name="Stajich J.E."/>
            <person name="Selbmann L."/>
        </authorList>
    </citation>
    <scope>NUCLEOTIDE SEQUENCE</scope>
    <source>
        <strain evidence="2">CCFEE 5401</strain>
    </source>
</reference>
<organism evidence="2 3">
    <name type="scientific">Meristemomyces frigidus</name>
    <dbReference type="NCBI Taxonomy" id="1508187"/>
    <lineage>
        <taxon>Eukaryota</taxon>
        <taxon>Fungi</taxon>
        <taxon>Dikarya</taxon>
        <taxon>Ascomycota</taxon>
        <taxon>Pezizomycotina</taxon>
        <taxon>Dothideomycetes</taxon>
        <taxon>Dothideomycetidae</taxon>
        <taxon>Mycosphaerellales</taxon>
        <taxon>Teratosphaeriaceae</taxon>
        <taxon>Meristemomyces</taxon>
    </lineage>
</organism>
<evidence type="ECO:0000313" key="2">
    <source>
        <dbReference type="EMBL" id="KAK5112347.1"/>
    </source>
</evidence>
<evidence type="ECO:0000256" key="1">
    <source>
        <dbReference type="SAM" id="MobiDB-lite"/>
    </source>
</evidence>